<dbReference type="RefSeq" id="WP_378971363.1">
    <property type="nucleotide sequence ID" value="NZ_JBHSWN010000001.1"/>
</dbReference>
<proteinExistence type="predicted"/>
<dbReference type="Gene3D" id="3.90.550.10">
    <property type="entry name" value="Spore Coat Polysaccharide Biosynthesis Protein SpsA, Chain A"/>
    <property type="match status" value="1"/>
</dbReference>
<comment type="caution">
    <text evidence="2">The sequence shown here is derived from an EMBL/GenBank/DDBJ whole genome shotgun (WGS) entry which is preliminary data.</text>
</comment>
<feature type="domain" description="Glycosyltransferase 2-like" evidence="1">
    <location>
        <begin position="596"/>
        <end position="715"/>
    </location>
</feature>
<protein>
    <submittedName>
        <fullName evidence="2">Glycosyltransferase family 2 protein</fullName>
    </submittedName>
</protein>
<dbReference type="Proteomes" id="UP001596292">
    <property type="component" value="Unassembled WGS sequence"/>
</dbReference>
<accession>A0ABW2BKN8</accession>
<dbReference type="SUPFAM" id="SSF53756">
    <property type="entry name" value="UDP-Glycosyltransferase/glycogen phosphorylase"/>
    <property type="match status" value="1"/>
</dbReference>
<keyword evidence="3" id="KW-1185">Reference proteome</keyword>
<evidence type="ECO:0000313" key="2">
    <source>
        <dbReference type="EMBL" id="MFC6790978.1"/>
    </source>
</evidence>
<dbReference type="Gene3D" id="3.40.50.2000">
    <property type="entry name" value="Glycogen Phosphorylase B"/>
    <property type="match status" value="1"/>
</dbReference>
<dbReference type="EMBL" id="JBHSWN010000001">
    <property type="protein sequence ID" value="MFC6790978.1"/>
    <property type="molecule type" value="Genomic_DNA"/>
</dbReference>
<dbReference type="SUPFAM" id="SSF53448">
    <property type="entry name" value="Nucleotide-diphospho-sugar transferases"/>
    <property type="match status" value="1"/>
</dbReference>
<sequence>MADPKILFYEDPLTDNASFFRRSAHLGCDAPWLRVLMRDGHDVRMLVHERFLPVTRKVGIPRHAVITVSEDELVNRLWNPHADVNTLLHRHFDPLSAEAVEELADSLDRPAALATRALLADAVKKALEDFKPDIIVTWCPAPHLRVVFPDALILHKETSIFSRTPFPLTYTLDPRGFHFWSVPAQPTEPASTSDQATIAATLELRSALALAHDLQDKPFLEIDDQIRNYQSSLLVIGHENGSFFFDASCSYRSQVHQLLDVLENAPQHWAVIASEHPDCRRMTQAEKEFIKERYPNFIPIPEALSPLCSGQMLARRVDRIAAVSSSVGLHAFFWGKPLHALGHSHLNRFAAGQGVGSLTEAPRQNAFTDENAAWWAFHYSYPNSLAEKPGWLSSHLRTKLDHWQAQGVVGYFAKPIADVDEMQSRLLERSVKTLRTHLGPPLGLSAVPDQLDFTNAAWFGSGWAGAETNGDIVYRWTTSREAELILPLPVGCDVLVTIQVGTHGGCAGQAAELRLGDLILAAQQVGLDGAARLTAHLSKTLIVDPATRLVVQAQEVAPPSEGAAPLALISTFITIEAAPPLPSRPAIATHAPPRHSVLIPTLNGRETLEVVLHDLLSRIPDGVEVVVSDNHSEDGTWEFINGLRDERLTVLQPPERVDYASNADWAYLHARGEWLGHLGDDDQILSSRFAVVDHVASHSDAEMIYANRIRYYWPNFMASELANTLDGATFSDTVILMEGDDVARRSINSGNVRHTGAVILHRNLIRRVRDAMGGRFMAQRLAEYVSYRVAAGLSAGVAFVNRPIVVIGRHDKSIGTSMHHDTGAGTAYGTDLEENIGSHHPGTGFHFLGQQPFSFEAALAAASTLTPRIGPCPIDYALWRERVIADLGNQVAKGRISPDAAAGIQAAGDAALAEAIQSQTASPHLIGTPVPIEPSWGWRERISGRRIGATSITEVGDWFENVFAGRQATSSLSYKLSRDAIVDWVDS</sequence>
<dbReference type="InterPro" id="IPR007833">
    <property type="entry name" value="Capsule_polysaccharide_synth"/>
</dbReference>
<organism evidence="2 3">
    <name type="scientific">Methylobacterium komagatae</name>
    <dbReference type="NCBI Taxonomy" id="374425"/>
    <lineage>
        <taxon>Bacteria</taxon>
        <taxon>Pseudomonadati</taxon>
        <taxon>Pseudomonadota</taxon>
        <taxon>Alphaproteobacteria</taxon>
        <taxon>Hyphomicrobiales</taxon>
        <taxon>Methylobacteriaceae</taxon>
        <taxon>Methylobacterium</taxon>
    </lineage>
</organism>
<dbReference type="InterPro" id="IPR029044">
    <property type="entry name" value="Nucleotide-diphossugar_trans"/>
</dbReference>
<dbReference type="Pfam" id="PF00535">
    <property type="entry name" value="Glycos_transf_2"/>
    <property type="match status" value="1"/>
</dbReference>
<evidence type="ECO:0000259" key="1">
    <source>
        <dbReference type="Pfam" id="PF00535"/>
    </source>
</evidence>
<name>A0ABW2BKN8_9HYPH</name>
<dbReference type="Pfam" id="PF05159">
    <property type="entry name" value="Capsule_synth"/>
    <property type="match status" value="1"/>
</dbReference>
<gene>
    <name evidence="2" type="ORF">ACFQE0_15965</name>
</gene>
<dbReference type="InterPro" id="IPR001173">
    <property type="entry name" value="Glyco_trans_2-like"/>
</dbReference>
<reference evidence="3" key="1">
    <citation type="journal article" date="2019" name="Int. J. Syst. Evol. Microbiol.">
        <title>The Global Catalogue of Microorganisms (GCM) 10K type strain sequencing project: providing services to taxonomists for standard genome sequencing and annotation.</title>
        <authorList>
            <consortium name="The Broad Institute Genomics Platform"/>
            <consortium name="The Broad Institute Genome Sequencing Center for Infectious Disease"/>
            <person name="Wu L."/>
            <person name="Ma J."/>
        </authorList>
    </citation>
    <scope>NUCLEOTIDE SEQUENCE [LARGE SCALE GENOMIC DNA]</scope>
    <source>
        <strain evidence="3">CCUG 48316</strain>
    </source>
</reference>
<evidence type="ECO:0000313" key="3">
    <source>
        <dbReference type="Proteomes" id="UP001596292"/>
    </source>
</evidence>